<dbReference type="GO" id="GO:0036503">
    <property type="term" value="P:ERAD pathway"/>
    <property type="evidence" value="ECO:0007669"/>
    <property type="project" value="TreeGrafter"/>
</dbReference>
<accession>A0A7S3V687</accession>
<dbReference type="PANTHER" id="PTHR11102">
    <property type="entry name" value="SEL-1-LIKE PROTEIN"/>
    <property type="match status" value="1"/>
</dbReference>
<protein>
    <submittedName>
        <fullName evidence="3">Uncharacterized protein</fullName>
    </submittedName>
</protein>
<dbReference type="SUPFAM" id="SSF81901">
    <property type="entry name" value="HCP-like"/>
    <property type="match status" value="2"/>
</dbReference>
<dbReference type="SMART" id="SM00671">
    <property type="entry name" value="SEL1"/>
    <property type="match status" value="3"/>
</dbReference>
<gene>
    <name evidence="3" type="ORF">CDEB00056_LOCUS3905</name>
</gene>
<sequence length="530" mass="58457">MLRKLSVSVIRCFKHTHASNANRHKVFQLSCFERSLDIRHFHNVSLNISSSLGKRVLGNSIDATPSFRTPLSTSLIRNASTSTKESSISSDSENSHIIADVEDNGKKYYDWAKEHLAKHEKEEQEKEEKKQEEQYTPQELPPRVRAARAKAQARDPTGSAGAESKGSGIQVIKTIVKQTRRERSKQFQEIKVTASSPDLNQSDLEKARECMQLSAFEYGFNDALVSLANHALSNSRNFDAKSEFKYAMTIDDASTPSQLKLLKNSISNTKNGAQVAIQLYQFAGDDGSKEGLFNLGHLYWTGHNHDEDPSSKKGAESSGIEVGLEPNEKLALECFEKSAELGDNDARYFLGVHYLQESLDDIRIRGLELVQRSADNGHAGALYYLALLHRNGEGSLDIEPSLGSFREYLDESAEGGDNDGLYLRAHCQFHGEDGYAVDYVAAFDGFVQAGVSGNAAGFVSAGAMLHQGVGSDVEKDQRRAFDLYQQAGELGSTDGWRNVVSCYVSGEGVPKCEQTAKYITKTMLSPKSDQ</sequence>
<dbReference type="InterPro" id="IPR011990">
    <property type="entry name" value="TPR-like_helical_dom_sf"/>
</dbReference>
<name>A0A7S3V687_9STRA</name>
<dbReference type="InterPro" id="IPR006597">
    <property type="entry name" value="Sel1-like"/>
</dbReference>
<reference evidence="3" key="1">
    <citation type="submission" date="2021-01" db="EMBL/GenBank/DDBJ databases">
        <authorList>
            <person name="Corre E."/>
            <person name="Pelletier E."/>
            <person name="Niang G."/>
            <person name="Scheremetjew M."/>
            <person name="Finn R."/>
            <person name="Kale V."/>
            <person name="Holt S."/>
            <person name="Cochrane G."/>
            <person name="Meng A."/>
            <person name="Brown T."/>
            <person name="Cohen L."/>
        </authorList>
    </citation>
    <scope>NUCLEOTIDE SEQUENCE</scope>
    <source>
        <strain evidence="3">MM31A-1</strain>
    </source>
</reference>
<feature type="compositionally biased region" description="Basic and acidic residues" evidence="2">
    <location>
        <begin position="119"/>
        <end position="133"/>
    </location>
</feature>
<dbReference type="GO" id="GO:0005789">
    <property type="term" value="C:endoplasmic reticulum membrane"/>
    <property type="evidence" value="ECO:0007669"/>
    <property type="project" value="TreeGrafter"/>
</dbReference>
<evidence type="ECO:0000256" key="2">
    <source>
        <dbReference type="SAM" id="MobiDB-lite"/>
    </source>
</evidence>
<feature type="region of interest" description="Disordered" evidence="2">
    <location>
        <begin position="119"/>
        <end position="166"/>
    </location>
</feature>
<dbReference type="Gene3D" id="1.25.40.10">
    <property type="entry name" value="Tetratricopeptide repeat domain"/>
    <property type="match status" value="2"/>
</dbReference>
<evidence type="ECO:0000313" key="3">
    <source>
        <dbReference type="EMBL" id="CAE0459064.1"/>
    </source>
</evidence>
<organism evidence="3">
    <name type="scientific">Chaetoceros debilis</name>
    <dbReference type="NCBI Taxonomy" id="122233"/>
    <lineage>
        <taxon>Eukaryota</taxon>
        <taxon>Sar</taxon>
        <taxon>Stramenopiles</taxon>
        <taxon>Ochrophyta</taxon>
        <taxon>Bacillariophyta</taxon>
        <taxon>Coscinodiscophyceae</taxon>
        <taxon>Chaetocerotophycidae</taxon>
        <taxon>Chaetocerotales</taxon>
        <taxon>Chaetocerotaceae</taxon>
        <taxon>Chaetoceros</taxon>
    </lineage>
</organism>
<dbReference type="AlphaFoldDB" id="A0A7S3V687"/>
<dbReference type="Pfam" id="PF08238">
    <property type="entry name" value="Sel1"/>
    <property type="match status" value="4"/>
</dbReference>
<dbReference type="EMBL" id="HBIO01005508">
    <property type="protein sequence ID" value="CAE0459064.1"/>
    <property type="molecule type" value="Transcribed_RNA"/>
</dbReference>
<comment type="similarity">
    <text evidence="1">Belongs to the sel-1 family.</text>
</comment>
<proteinExistence type="inferred from homology"/>
<evidence type="ECO:0000256" key="1">
    <source>
        <dbReference type="ARBA" id="ARBA00038101"/>
    </source>
</evidence>
<dbReference type="PANTHER" id="PTHR11102:SF147">
    <property type="entry name" value="SEL1L ADAPTOR SUBUNIT OF ERAD E3 UBIQUITIN LIGASE"/>
    <property type="match status" value="1"/>
</dbReference>
<dbReference type="InterPro" id="IPR050767">
    <property type="entry name" value="Sel1_AlgK"/>
</dbReference>